<keyword evidence="1" id="KW-0812">Transmembrane</keyword>
<feature type="transmembrane region" description="Helical" evidence="1">
    <location>
        <begin position="12"/>
        <end position="34"/>
    </location>
</feature>
<feature type="transmembrane region" description="Helical" evidence="1">
    <location>
        <begin position="181"/>
        <end position="201"/>
    </location>
</feature>
<dbReference type="RefSeq" id="WP_100670471.1">
    <property type="nucleotide sequence ID" value="NZ_CP024968.1"/>
</dbReference>
<dbReference type="SUPFAM" id="SSF48317">
    <property type="entry name" value="Acid phosphatase/Vanadium-dependent haloperoxidase"/>
    <property type="match status" value="1"/>
</dbReference>
<evidence type="ECO:0000313" key="4">
    <source>
        <dbReference type="Proteomes" id="UP000232221"/>
    </source>
</evidence>
<feature type="transmembrane region" description="Helical" evidence="1">
    <location>
        <begin position="315"/>
        <end position="333"/>
    </location>
</feature>
<feature type="transmembrane region" description="Helical" evidence="1">
    <location>
        <begin position="285"/>
        <end position="303"/>
    </location>
</feature>
<feature type="transmembrane region" description="Helical" evidence="1">
    <location>
        <begin position="142"/>
        <end position="161"/>
    </location>
</feature>
<keyword evidence="1" id="KW-1133">Transmembrane helix</keyword>
<feature type="transmembrane region" description="Helical" evidence="1">
    <location>
        <begin position="90"/>
        <end position="109"/>
    </location>
</feature>
<sequence>MFIRKNEDKNYLILKILFSAFMLFTIASFIMSSIYDMEINTWFAKGMDNFSFKIIVWIYEEAGMTQSYLFVFIIVAVWVEIMRIEKRNKLWTGILFVYYISWAIFWFTFNISQIVNTTKIDDGFGVGISGWFLESYSIRQKILIVLFLIETTCFGFAFWYLRFKFSNRKDLIESGYKRDAVKAFVAFAVTSLIVYSMKIIFGRPYFYSVDFENIFNSNAMKPEWAEYWTSYGYTIKSWGLYDPKTGVVSGVEYLNWWQINDFFGNIGDLFIPRGSGTAGWWNQDFPSGHMISCFTMLYAGYFFFNEKKGRKINWIMWSTLAVWFIHINMMQYTQIVSRTHWISDTSFSIAMCLLCFVVNGKIIDKIADRHK</sequence>
<accession>A0A2K8P362</accession>
<name>A0A2K8P362_9MOLU</name>
<dbReference type="Proteomes" id="UP000232221">
    <property type="component" value="Chromosome"/>
</dbReference>
<dbReference type="AlphaFoldDB" id="A0A2K8P362"/>
<organism evidence="3 4">
    <name type="scientific">Mesoplasma coleopterae</name>
    <dbReference type="NCBI Taxonomy" id="324078"/>
    <lineage>
        <taxon>Bacteria</taxon>
        <taxon>Bacillati</taxon>
        <taxon>Mycoplasmatota</taxon>
        <taxon>Mollicutes</taxon>
        <taxon>Entomoplasmatales</taxon>
        <taxon>Entomoplasmataceae</taxon>
        <taxon>Mesoplasma</taxon>
    </lineage>
</organism>
<dbReference type="InterPro" id="IPR036938">
    <property type="entry name" value="PAP2/HPO_sf"/>
</dbReference>
<gene>
    <name evidence="3" type="ORF">MCOLE_v1c00650</name>
</gene>
<evidence type="ECO:0000256" key="1">
    <source>
        <dbReference type="SAM" id="Phobius"/>
    </source>
</evidence>
<dbReference type="Pfam" id="PF01569">
    <property type="entry name" value="PAP2"/>
    <property type="match status" value="1"/>
</dbReference>
<dbReference type="OrthoDB" id="394310at2"/>
<feature type="domain" description="Phosphatidic acid phosphatase type 2/haloperoxidase" evidence="2">
    <location>
        <begin position="181"/>
        <end position="357"/>
    </location>
</feature>
<dbReference type="Gene3D" id="1.20.144.10">
    <property type="entry name" value="Phosphatidic acid phosphatase type 2/haloperoxidase"/>
    <property type="match status" value="1"/>
</dbReference>
<dbReference type="InterPro" id="IPR000326">
    <property type="entry name" value="PAP2/HPO"/>
</dbReference>
<keyword evidence="4" id="KW-1185">Reference proteome</keyword>
<keyword evidence="1" id="KW-0472">Membrane</keyword>
<evidence type="ECO:0000313" key="3">
    <source>
        <dbReference type="EMBL" id="ATZ20580.1"/>
    </source>
</evidence>
<dbReference type="EMBL" id="CP024968">
    <property type="protein sequence ID" value="ATZ20580.1"/>
    <property type="molecule type" value="Genomic_DNA"/>
</dbReference>
<reference evidence="3 4" key="1">
    <citation type="submission" date="2017-11" db="EMBL/GenBank/DDBJ databases">
        <title>Genome sequence of Mesoplasma coleopterae BARC 779 (ATCC 49583).</title>
        <authorList>
            <person name="Lo W.-S."/>
            <person name="Kuo C.-H."/>
        </authorList>
    </citation>
    <scope>NUCLEOTIDE SEQUENCE [LARGE SCALE GENOMIC DNA]</scope>
    <source>
        <strain evidence="3 4">BARC 779</strain>
    </source>
</reference>
<feature type="transmembrane region" description="Helical" evidence="1">
    <location>
        <begin position="345"/>
        <end position="363"/>
    </location>
</feature>
<dbReference type="KEGG" id="mcol:MCOLE_v1c00650"/>
<evidence type="ECO:0000259" key="2">
    <source>
        <dbReference type="Pfam" id="PF01569"/>
    </source>
</evidence>
<proteinExistence type="predicted"/>
<feature type="transmembrane region" description="Helical" evidence="1">
    <location>
        <begin position="54"/>
        <end position="78"/>
    </location>
</feature>
<protein>
    <recommendedName>
        <fullName evidence="2">Phosphatidic acid phosphatase type 2/haloperoxidase domain-containing protein</fullName>
    </recommendedName>
</protein>